<protein>
    <recommendedName>
        <fullName evidence="1">non-specific serine/threonine protein kinase</fullName>
        <ecNumber evidence="1">2.7.11.1</ecNumber>
    </recommendedName>
</protein>
<dbReference type="AlphaFoldDB" id="A0A813J540"/>
<comment type="caution">
    <text evidence="8">The sequence shown here is derived from an EMBL/GenBank/DDBJ whole genome shotgun (WGS) entry which is preliminary data.</text>
</comment>
<name>A0A813J540_POLGL</name>
<evidence type="ECO:0000256" key="2">
    <source>
        <dbReference type="ARBA" id="ARBA00022679"/>
    </source>
</evidence>
<dbReference type="PROSITE" id="PS00108">
    <property type="entry name" value="PROTEIN_KINASE_ST"/>
    <property type="match status" value="1"/>
</dbReference>
<keyword evidence="2" id="KW-0808">Transferase</keyword>
<dbReference type="PANTHER" id="PTHR43671">
    <property type="entry name" value="SERINE/THREONINE-PROTEIN KINASE NEK"/>
    <property type="match status" value="1"/>
</dbReference>
<evidence type="ECO:0000256" key="1">
    <source>
        <dbReference type="ARBA" id="ARBA00012513"/>
    </source>
</evidence>
<keyword evidence="3" id="KW-0547">Nucleotide-binding</keyword>
<dbReference type="PANTHER" id="PTHR43671:SF13">
    <property type="entry name" value="SERINE_THREONINE-PROTEIN KINASE NEK2"/>
    <property type="match status" value="1"/>
</dbReference>
<dbReference type="CDD" id="cd00180">
    <property type="entry name" value="PKc"/>
    <property type="match status" value="1"/>
</dbReference>
<dbReference type="SUPFAM" id="SSF56112">
    <property type="entry name" value="Protein kinase-like (PK-like)"/>
    <property type="match status" value="1"/>
</dbReference>
<evidence type="ECO:0000256" key="6">
    <source>
        <dbReference type="SAM" id="Coils"/>
    </source>
</evidence>
<evidence type="ECO:0000256" key="5">
    <source>
        <dbReference type="ARBA" id="ARBA00022840"/>
    </source>
</evidence>
<dbReference type="Pfam" id="PF00069">
    <property type="entry name" value="Pkinase"/>
    <property type="match status" value="1"/>
</dbReference>
<gene>
    <name evidence="8" type="ORF">PGLA2088_LOCUS16201</name>
</gene>
<dbReference type="EMBL" id="CAJNNW010020438">
    <property type="protein sequence ID" value="CAE8666249.1"/>
    <property type="molecule type" value="Genomic_DNA"/>
</dbReference>
<keyword evidence="5" id="KW-0067">ATP-binding</keyword>
<dbReference type="InterPro" id="IPR000719">
    <property type="entry name" value="Prot_kinase_dom"/>
</dbReference>
<feature type="coiled-coil region" evidence="6">
    <location>
        <begin position="383"/>
        <end position="420"/>
    </location>
</feature>
<evidence type="ECO:0000256" key="4">
    <source>
        <dbReference type="ARBA" id="ARBA00022777"/>
    </source>
</evidence>
<dbReference type="GO" id="GO:0004674">
    <property type="term" value="F:protein serine/threonine kinase activity"/>
    <property type="evidence" value="ECO:0007669"/>
    <property type="project" value="UniProtKB-EC"/>
</dbReference>
<feature type="domain" description="Protein kinase" evidence="7">
    <location>
        <begin position="12"/>
        <end position="275"/>
    </location>
</feature>
<keyword evidence="4" id="KW-0418">Kinase</keyword>
<evidence type="ECO:0000259" key="7">
    <source>
        <dbReference type="PROSITE" id="PS50011"/>
    </source>
</evidence>
<dbReference type="EC" id="2.7.11.1" evidence="1"/>
<sequence length="546" mass="62029">MCELVCLSSTFPEMVVHLGRGIPQDLIPLWWGQRARESFDSFEFLCESRRAVFKLVDGQKVYAAKRYSVAGKAHDLQVFLREAAILKRMRHPHSIEVLGLMEEAGPDKHFYVIMPFCEHVSLPQWIDKNNPDDLSSRRVLAEVAQALDHLHSNKVVHGDVKPDNILISESGRARLADFDIAVDGNAMRTTVCQQHSNGRRTTLVRFTLGFEAPELLQDGASAATDMFAFGRTLMHTCTLRKADPDADCRDLVGSLTAAKAEGRLSAAQAWHHAFFRPLSEWRKEEERDCIIGRTRHKLSQGLECSGSTGQHFVSAEYMDLYVRAESTKELRLRRQREGCIACPAQDCDAAPFVDSDLAKTVSCDTFRIYLEGRLKQMESRIIEECEKDMEQRLRNELERLQNLDQHAKKMQEARRHMEQDILNLKCPRCRRVFLDFDGCFALTCSGCNCGFCGWCLADCGRDAHVHVRECRKVPAQHQQNPLFPTGGQQDFEAHHRQQRGEQLQNFLAGLADDDVRRGVLCEVREQLQGVMDGNVVHVLMHKVGLI</sequence>
<accession>A0A813J540</accession>
<dbReference type="GO" id="GO:0005524">
    <property type="term" value="F:ATP binding"/>
    <property type="evidence" value="ECO:0007669"/>
    <property type="project" value="UniProtKB-KW"/>
</dbReference>
<evidence type="ECO:0000313" key="8">
    <source>
        <dbReference type="EMBL" id="CAE8666249.1"/>
    </source>
</evidence>
<organism evidence="8 9">
    <name type="scientific">Polarella glacialis</name>
    <name type="common">Dinoflagellate</name>
    <dbReference type="NCBI Taxonomy" id="89957"/>
    <lineage>
        <taxon>Eukaryota</taxon>
        <taxon>Sar</taxon>
        <taxon>Alveolata</taxon>
        <taxon>Dinophyceae</taxon>
        <taxon>Suessiales</taxon>
        <taxon>Suessiaceae</taxon>
        <taxon>Polarella</taxon>
    </lineage>
</organism>
<dbReference type="Proteomes" id="UP000626109">
    <property type="component" value="Unassembled WGS sequence"/>
</dbReference>
<dbReference type="SMART" id="SM00220">
    <property type="entry name" value="S_TKc"/>
    <property type="match status" value="1"/>
</dbReference>
<proteinExistence type="predicted"/>
<dbReference type="PROSITE" id="PS50011">
    <property type="entry name" value="PROTEIN_KINASE_DOM"/>
    <property type="match status" value="1"/>
</dbReference>
<dbReference type="InterPro" id="IPR011009">
    <property type="entry name" value="Kinase-like_dom_sf"/>
</dbReference>
<dbReference type="Gene3D" id="1.10.510.10">
    <property type="entry name" value="Transferase(Phosphotransferase) domain 1"/>
    <property type="match status" value="1"/>
</dbReference>
<evidence type="ECO:0000256" key="3">
    <source>
        <dbReference type="ARBA" id="ARBA00022741"/>
    </source>
</evidence>
<dbReference type="InterPro" id="IPR050660">
    <property type="entry name" value="NEK_Ser/Thr_kinase"/>
</dbReference>
<evidence type="ECO:0000313" key="9">
    <source>
        <dbReference type="Proteomes" id="UP000626109"/>
    </source>
</evidence>
<keyword evidence="6" id="KW-0175">Coiled coil</keyword>
<reference evidence="8" key="1">
    <citation type="submission" date="2021-02" db="EMBL/GenBank/DDBJ databases">
        <authorList>
            <person name="Dougan E. K."/>
            <person name="Rhodes N."/>
            <person name="Thang M."/>
            <person name="Chan C."/>
        </authorList>
    </citation>
    <scope>NUCLEOTIDE SEQUENCE</scope>
</reference>
<dbReference type="InterPro" id="IPR008271">
    <property type="entry name" value="Ser/Thr_kinase_AS"/>
</dbReference>